<name>A0ACB8V209_9EURO</name>
<comment type="caution">
    <text evidence="1">The sequence shown here is derived from an EMBL/GenBank/DDBJ whole genome shotgun (WGS) entry which is preliminary data.</text>
</comment>
<sequence length="224" mass="25613">MAKLRHKVHKELLFEKKNRDLLKLPKYAHIKKRPINHPPAASPYAGPNVPKIVYVSSKTPFMSAAKRVQKLLREAEKRAISKVKIQNKKTDDKANFLLLKESTEVLKKDEVFIKATGRAIKKAMDVAKWLSEKEGCNIKTKTGTLLVVDDIVEDEELKRSELQTKDVDQIEEQDDRKTTGPIRDGQKRPKRKQVLRGETIASGEDMPESRTRWVNVVEIAVALR</sequence>
<dbReference type="EMBL" id="JALBCA010000016">
    <property type="protein sequence ID" value="KAI2390713.1"/>
    <property type="molecule type" value="Genomic_DNA"/>
</dbReference>
<protein>
    <submittedName>
        <fullName evidence="1">Uncharacterized protein</fullName>
    </submittedName>
</protein>
<organism evidence="1">
    <name type="scientific">Ophidiomyces ophidiicola</name>
    <dbReference type="NCBI Taxonomy" id="1387563"/>
    <lineage>
        <taxon>Eukaryota</taxon>
        <taxon>Fungi</taxon>
        <taxon>Dikarya</taxon>
        <taxon>Ascomycota</taxon>
        <taxon>Pezizomycotina</taxon>
        <taxon>Eurotiomycetes</taxon>
        <taxon>Eurotiomycetidae</taxon>
        <taxon>Onygenales</taxon>
        <taxon>Onygenaceae</taxon>
        <taxon>Ophidiomyces</taxon>
    </lineage>
</organism>
<gene>
    <name evidence="1" type="ORF">LOY88_001537</name>
</gene>
<evidence type="ECO:0000313" key="1">
    <source>
        <dbReference type="EMBL" id="KAI2390713.1"/>
    </source>
</evidence>
<reference evidence="1" key="1">
    <citation type="journal article" date="2022" name="bioRxiv">
        <title>Population genetic analysis of Ophidiomyces ophidiicola, the causative agent of snake fungal disease, indicates recent introductions to the USA.</title>
        <authorList>
            <person name="Ladner J.T."/>
            <person name="Palmer J.M."/>
            <person name="Ettinger C.L."/>
            <person name="Stajich J.E."/>
            <person name="Farrell T.M."/>
            <person name="Glorioso B.M."/>
            <person name="Lawson B."/>
            <person name="Price S.J."/>
            <person name="Stengle A.G."/>
            <person name="Grear D.A."/>
            <person name="Lorch J.M."/>
        </authorList>
    </citation>
    <scope>NUCLEOTIDE SEQUENCE</scope>
    <source>
        <strain evidence="1">NWHC 24266-5</strain>
    </source>
</reference>
<accession>A0ACB8V209</accession>
<proteinExistence type="predicted"/>